<organism evidence="2 3">
    <name type="scientific">Alicyclobacillus fastidiosus</name>
    <dbReference type="NCBI Taxonomy" id="392011"/>
    <lineage>
        <taxon>Bacteria</taxon>
        <taxon>Bacillati</taxon>
        <taxon>Bacillota</taxon>
        <taxon>Bacilli</taxon>
        <taxon>Bacillales</taxon>
        <taxon>Alicyclobacillaceae</taxon>
        <taxon>Alicyclobacillus</taxon>
    </lineage>
</organism>
<feature type="region of interest" description="Disordered" evidence="1">
    <location>
        <begin position="1"/>
        <end position="26"/>
    </location>
</feature>
<reference evidence="2 3" key="1">
    <citation type="journal article" date="2024" name="Int. J. Mol. Sci.">
        <title>Exploration of Alicyclobacillus spp. Genome in Search of Antibiotic Resistance.</title>
        <authorList>
            <person name="Bucka-Kolendo J."/>
            <person name="Kiousi D.E."/>
            <person name="Dekowska A."/>
            <person name="Mikolajczuk-Szczyrba A."/>
            <person name="Karadedos D.M."/>
            <person name="Michael P."/>
            <person name="Galanis A."/>
            <person name="Sokolowska B."/>
        </authorList>
    </citation>
    <scope>NUCLEOTIDE SEQUENCE [LARGE SCALE GENOMIC DNA]</scope>
    <source>
        <strain evidence="2 3">KKP 3000</strain>
    </source>
</reference>
<dbReference type="Proteomes" id="UP001579974">
    <property type="component" value="Unassembled WGS sequence"/>
</dbReference>
<gene>
    <name evidence="2" type="ORF">KKP3000_003700</name>
</gene>
<evidence type="ECO:0000313" key="2">
    <source>
        <dbReference type="EMBL" id="MFB5190255.1"/>
    </source>
</evidence>
<name>A0ABV5ADB0_9BACL</name>
<evidence type="ECO:0000313" key="3">
    <source>
        <dbReference type="Proteomes" id="UP001579974"/>
    </source>
</evidence>
<sequence length="295" mass="31344">MQQQYSGNQQFGASGQMQGGYNTLRQFGTDPQQVRQHISESQQYGGQGFGGVMQAGATDPRVVQQHIAQDLGYGGYGASASYGGQQQYNQGAFQQVMQSAPAQVQGGQGQQLGQFQGGYNQGYSNSTFGQYGTNPQVVRQHIQQDLSNQVGSMTSEQAGAYRGQFAGGGQGVMSQGQGMNSTFGEFATDPQTVRQHIQQDLSNQAGSQAGFYGGAQGMASQGQAMNSTFGQYGTNPQEVRQHIQQDLSNQAGSQAGFGTQGMASQGQAMNSTFGQFGTNPQTVRSHISQDLNNFQ</sequence>
<accession>A0ABV5ADB0</accession>
<dbReference type="RefSeq" id="WP_375330569.1">
    <property type="nucleotide sequence ID" value="NZ_JBDXSU010000005.1"/>
</dbReference>
<keyword evidence="3" id="KW-1185">Reference proteome</keyword>
<comment type="caution">
    <text evidence="2">The sequence shown here is derived from an EMBL/GenBank/DDBJ whole genome shotgun (WGS) entry which is preliminary data.</text>
</comment>
<dbReference type="EMBL" id="JBDXSU010000005">
    <property type="protein sequence ID" value="MFB5190255.1"/>
    <property type="molecule type" value="Genomic_DNA"/>
</dbReference>
<proteinExistence type="predicted"/>
<evidence type="ECO:0000256" key="1">
    <source>
        <dbReference type="SAM" id="MobiDB-lite"/>
    </source>
</evidence>
<protein>
    <submittedName>
        <fullName evidence="2">Uncharacterized protein</fullName>
    </submittedName>
</protein>